<gene>
    <name evidence="2" type="ORF">ACFQ5K_10165</name>
</gene>
<keyword evidence="3" id="KW-1185">Reference proteome</keyword>
<dbReference type="SUPFAM" id="SSF52266">
    <property type="entry name" value="SGNH hydrolase"/>
    <property type="match status" value="1"/>
</dbReference>
<dbReference type="EMBL" id="JBHTOK010000074">
    <property type="protein sequence ID" value="MFD1441739.1"/>
    <property type="molecule type" value="Genomic_DNA"/>
</dbReference>
<dbReference type="CDD" id="cd00229">
    <property type="entry name" value="SGNH_hydrolase"/>
    <property type="match status" value="1"/>
</dbReference>
<dbReference type="Proteomes" id="UP001597212">
    <property type="component" value="Unassembled WGS sequence"/>
</dbReference>
<accession>A0ABW4CWE8</accession>
<organism evidence="2 3">
    <name type="scientific">Lacticaseibacillus hegangensis</name>
    <dbReference type="NCBI Taxonomy" id="2486010"/>
    <lineage>
        <taxon>Bacteria</taxon>
        <taxon>Bacillati</taxon>
        <taxon>Bacillota</taxon>
        <taxon>Bacilli</taxon>
        <taxon>Lactobacillales</taxon>
        <taxon>Lactobacillaceae</taxon>
        <taxon>Lacticaseibacillus</taxon>
    </lineage>
</organism>
<keyword evidence="2" id="KW-0378">Hydrolase</keyword>
<evidence type="ECO:0000313" key="2">
    <source>
        <dbReference type="EMBL" id="MFD1441739.1"/>
    </source>
</evidence>
<proteinExistence type="predicted"/>
<comment type="caution">
    <text evidence="2">The sequence shown here is derived from an EMBL/GenBank/DDBJ whole genome shotgun (WGS) entry which is preliminary data.</text>
</comment>
<dbReference type="Gene3D" id="3.40.50.1110">
    <property type="entry name" value="SGNH hydrolase"/>
    <property type="match status" value="1"/>
</dbReference>
<feature type="domain" description="SGNH hydrolase-type esterase" evidence="1">
    <location>
        <begin position="56"/>
        <end position="230"/>
    </location>
</feature>
<dbReference type="RefSeq" id="WP_125754666.1">
    <property type="nucleotide sequence ID" value="NZ_JBHTOK010000074.1"/>
</dbReference>
<dbReference type="InterPro" id="IPR013830">
    <property type="entry name" value="SGNH_hydro"/>
</dbReference>
<sequence>MKKAVLITPAVGAAAVFLATKHKFISRVVLGNLPQYSPAALTLNPASSLYGKYIVFLGSSITYGAGAFGKSFVDDLEASDGLIADKLAITGTTLAGPEPSSYVSRLQNFHPKAAADAFVCQLSTNDGRAGKPVGTITEAGATEFDTTTTIGAIEAIIARVKQDWDCPILFYTCVRKPEADYENLIAALYQLQAKYGFAILDLKHDQALASATSQLPFAMLDDAHPTQQGYLKLWTPIFRAQLSELLMRK</sequence>
<dbReference type="Pfam" id="PF13472">
    <property type="entry name" value="Lipase_GDSL_2"/>
    <property type="match status" value="1"/>
</dbReference>
<dbReference type="GO" id="GO:0016787">
    <property type="term" value="F:hydrolase activity"/>
    <property type="evidence" value="ECO:0007669"/>
    <property type="project" value="UniProtKB-KW"/>
</dbReference>
<reference evidence="3" key="1">
    <citation type="journal article" date="2019" name="Int. J. Syst. Evol. Microbiol.">
        <title>The Global Catalogue of Microorganisms (GCM) 10K type strain sequencing project: providing services to taxonomists for standard genome sequencing and annotation.</title>
        <authorList>
            <consortium name="The Broad Institute Genomics Platform"/>
            <consortium name="The Broad Institute Genome Sequencing Center for Infectious Disease"/>
            <person name="Wu L."/>
            <person name="Ma J."/>
        </authorList>
    </citation>
    <scope>NUCLEOTIDE SEQUENCE [LARGE SCALE GENOMIC DNA]</scope>
    <source>
        <strain evidence="3">CCM 8912</strain>
    </source>
</reference>
<evidence type="ECO:0000313" key="3">
    <source>
        <dbReference type="Proteomes" id="UP001597212"/>
    </source>
</evidence>
<dbReference type="InterPro" id="IPR036514">
    <property type="entry name" value="SGNH_hydro_sf"/>
</dbReference>
<protein>
    <submittedName>
        <fullName evidence="2">SGNH/GDSL hydrolase family protein</fullName>
    </submittedName>
</protein>
<name>A0ABW4CWE8_9LACO</name>
<evidence type="ECO:0000259" key="1">
    <source>
        <dbReference type="Pfam" id="PF13472"/>
    </source>
</evidence>